<organism evidence="3 4">
    <name type="scientific">Galactobacter valiniphilus</name>
    <dbReference type="NCBI Taxonomy" id="2676122"/>
    <lineage>
        <taxon>Bacteria</taxon>
        <taxon>Bacillati</taxon>
        <taxon>Actinomycetota</taxon>
        <taxon>Actinomycetes</taxon>
        <taxon>Micrococcales</taxon>
        <taxon>Micrococcaceae</taxon>
        <taxon>Galactobacter</taxon>
    </lineage>
</organism>
<reference evidence="3 4" key="1">
    <citation type="submission" date="2018-07" db="EMBL/GenBank/DDBJ databases">
        <title>Arthrobacter sp. nov., isolated from raw cow's milk with high bacterial count.</title>
        <authorList>
            <person name="Hahne J."/>
            <person name="Isele D."/>
            <person name="Lipski A."/>
        </authorList>
    </citation>
    <scope>NUCLEOTIDE SEQUENCE [LARGE SCALE GENOMIC DNA]</scope>
    <source>
        <strain evidence="3 4">JZ R-35</strain>
    </source>
</reference>
<feature type="compositionally biased region" description="Low complexity" evidence="1">
    <location>
        <begin position="95"/>
        <end position="120"/>
    </location>
</feature>
<protein>
    <submittedName>
        <fullName evidence="3">DUF3099 domain-containing protein</fullName>
    </submittedName>
</protein>
<feature type="compositionally biased region" description="Low complexity" evidence="1">
    <location>
        <begin position="146"/>
        <end position="158"/>
    </location>
</feature>
<keyword evidence="4" id="KW-1185">Reference proteome</keyword>
<accession>A0A399JI85</accession>
<keyword evidence="2" id="KW-0472">Membrane</keyword>
<proteinExistence type="predicted"/>
<dbReference type="AlphaFoldDB" id="A0A399JI85"/>
<feature type="transmembrane region" description="Helical" evidence="2">
    <location>
        <begin position="38"/>
        <end position="55"/>
    </location>
</feature>
<sequence>MSKNEPSPEHPRVHAITDAREAASIEASKRMRSYGIKMALRAVLFVSGAIIAATWNIWVGVALLAASAILPWIAVVDANLITDPGGDDSATFLEAPPADALTGAPDDAAPGPDGADGADGSVYADDDAGSDVIEGSFEPEPPADPPANGDAPEAPGRG</sequence>
<dbReference type="Pfam" id="PF11298">
    <property type="entry name" value="DUF3099"/>
    <property type="match status" value="1"/>
</dbReference>
<evidence type="ECO:0000256" key="2">
    <source>
        <dbReference type="SAM" id="Phobius"/>
    </source>
</evidence>
<dbReference type="RefSeq" id="WP_119424754.1">
    <property type="nucleotide sequence ID" value="NZ_QQXK01000015.1"/>
</dbReference>
<evidence type="ECO:0000256" key="1">
    <source>
        <dbReference type="SAM" id="MobiDB-lite"/>
    </source>
</evidence>
<name>A0A399JI85_9MICC</name>
<dbReference type="InterPro" id="IPR021449">
    <property type="entry name" value="DUF3099"/>
</dbReference>
<gene>
    <name evidence="3" type="ORF">DWB68_08730</name>
</gene>
<evidence type="ECO:0000313" key="3">
    <source>
        <dbReference type="EMBL" id="RII42146.1"/>
    </source>
</evidence>
<dbReference type="Proteomes" id="UP000265419">
    <property type="component" value="Unassembled WGS sequence"/>
</dbReference>
<keyword evidence="2" id="KW-1133">Transmembrane helix</keyword>
<comment type="caution">
    <text evidence="3">The sequence shown here is derived from an EMBL/GenBank/DDBJ whole genome shotgun (WGS) entry which is preliminary data.</text>
</comment>
<feature type="region of interest" description="Disordered" evidence="1">
    <location>
        <begin position="85"/>
        <end position="158"/>
    </location>
</feature>
<keyword evidence="2" id="KW-0812">Transmembrane</keyword>
<evidence type="ECO:0000313" key="4">
    <source>
        <dbReference type="Proteomes" id="UP000265419"/>
    </source>
</evidence>
<dbReference type="EMBL" id="QQXK01000015">
    <property type="protein sequence ID" value="RII42146.1"/>
    <property type="molecule type" value="Genomic_DNA"/>
</dbReference>